<comment type="caution">
    <text evidence="1">The sequence shown here is derived from an EMBL/GenBank/DDBJ whole genome shotgun (WGS) entry which is preliminary data.</text>
</comment>
<gene>
    <name evidence="1" type="ORF">PAMC26510_18535</name>
</gene>
<dbReference type="AlphaFoldDB" id="A0A242MQ14"/>
<dbReference type="EMBL" id="NBTY01000100">
    <property type="protein sequence ID" value="OTP73270.1"/>
    <property type="molecule type" value="Genomic_DNA"/>
</dbReference>
<reference evidence="1 2" key="1">
    <citation type="submission" date="2017-03" db="EMBL/GenBank/DDBJ databases">
        <title>Genome analysis of strain PAMC 26510.</title>
        <authorList>
            <person name="Oh H.-M."/>
            <person name="Yang J.-A."/>
        </authorList>
    </citation>
    <scope>NUCLEOTIDE SEQUENCE [LARGE SCALE GENOMIC DNA]</scope>
    <source>
        <strain evidence="1 2">PAMC 26510</strain>
    </source>
</reference>
<sequence>MILSSTVVEKVAPVNAHDLVADVEDSQSHKRTVIRKTASGDTPEATSAVARFINEPVLFLLLFLRDYYKANTSKTNIRNNVPVRDPEALPAYESMKRFVLISGL</sequence>
<evidence type="ECO:0000313" key="2">
    <source>
        <dbReference type="Proteomes" id="UP000194546"/>
    </source>
</evidence>
<evidence type="ECO:0000313" key="1">
    <source>
        <dbReference type="EMBL" id="OTP73270.1"/>
    </source>
</evidence>
<name>A0A242MQ14_CABSO</name>
<proteinExistence type="predicted"/>
<accession>A0A242MQ14</accession>
<protein>
    <submittedName>
        <fullName evidence="1">Uncharacterized protein</fullName>
    </submittedName>
</protein>
<organism evidence="1 2">
    <name type="scientific">Caballeronia sordidicola</name>
    <name type="common">Burkholderia sordidicola</name>
    <dbReference type="NCBI Taxonomy" id="196367"/>
    <lineage>
        <taxon>Bacteria</taxon>
        <taxon>Pseudomonadati</taxon>
        <taxon>Pseudomonadota</taxon>
        <taxon>Betaproteobacteria</taxon>
        <taxon>Burkholderiales</taxon>
        <taxon>Burkholderiaceae</taxon>
        <taxon>Caballeronia</taxon>
    </lineage>
</organism>
<dbReference type="Proteomes" id="UP000194546">
    <property type="component" value="Unassembled WGS sequence"/>
</dbReference>